<sequence>MLTLLRRKSVLVGLSLLPLLGAILLFGLLARRHVADRGAVPNDLHPPAKPVVVIRNFTYSRTFRSQTRWFVKAREAQVGQGQSRTTLTDLSAHIILSRTLSLFILSQEGTIDRAGHQFLVSGRTIPVSAAFSTGLRVVSKQLHYHDASDTITTGGEVTLVGRGIVIHGEGLSSRPKTQSFTVERNVHAVFAG</sequence>
<dbReference type="InterPro" id="IPR010664">
    <property type="entry name" value="LipoPS_assembly_LptC-rel"/>
</dbReference>
<keyword evidence="2" id="KW-1185">Reference proteome</keyword>
<dbReference type="GO" id="GO:0005886">
    <property type="term" value="C:plasma membrane"/>
    <property type="evidence" value="ECO:0007669"/>
    <property type="project" value="InterPro"/>
</dbReference>
<dbReference type="NCBIfam" id="TIGR04409">
    <property type="entry name" value="LptC_YrbK"/>
    <property type="match status" value="1"/>
</dbReference>
<dbReference type="EMBL" id="GG693852">
    <property type="protein sequence ID" value="EES53954.1"/>
    <property type="molecule type" value="Genomic_DNA"/>
</dbReference>
<gene>
    <name evidence="1" type="ORF">UBAL3_44810091</name>
</gene>
<evidence type="ECO:0008006" key="3">
    <source>
        <dbReference type="Google" id="ProtNLM"/>
    </source>
</evidence>
<dbReference type="InterPro" id="IPR026265">
    <property type="entry name" value="LptC"/>
</dbReference>
<dbReference type="GO" id="GO:0015221">
    <property type="term" value="F:lipopolysaccharide transmembrane transporter activity"/>
    <property type="evidence" value="ECO:0007669"/>
    <property type="project" value="InterPro"/>
</dbReference>
<organism evidence="1 2">
    <name type="scientific">Leptospirillum ferrodiazotrophum</name>
    <dbReference type="NCBI Taxonomy" id="412449"/>
    <lineage>
        <taxon>Bacteria</taxon>
        <taxon>Pseudomonadati</taxon>
        <taxon>Nitrospirota</taxon>
        <taxon>Nitrospiria</taxon>
        <taxon>Nitrospirales</taxon>
        <taxon>Nitrospiraceae</taxon>
        <taxon>Leptospirillum</taxon>
    </lineage>
</organism>
<reference evidence="1 2" key="1">
    <citation type="journal article" date="2009" name="Appl. Environ. Microbiol.">
        <title>Community genomic and proteomic analyses of chemoautotrophic iron-oxidizing "Leptospirillum rubarum" (Group II) and "Leptospirillum ferrodiazotrophum" (Group III) bacteria in acid mine drainage biofilms.</title>
        <authorList>
            <person name="Goltsman D.S."/>
            <person name="Denef V.J."/>
            <person name="Singer S.W."/>
            <person name="VerBerkmoes N.C."/>
            <person name="Lefsrud M."/>
            <person name="Mueller R.S."/>
            <person name="Dick G.J."/>
            <person name="Sun C.L."/>
            <person name="Wheeler K.E."/>
            <person name="Zemla A."/>
            <person name="Baker B.J."/>
            <person name="Hauser L."/>
            <person name="Land M."/>
            <person name="Shah M.B."/>
            <person name="Thelen M.P."/>
            <person name="Hettich R.L."/>
            <person name="Banfield J.F."/>
        </authorList>
    </citation>
    <scope>NUCLEOTIDE SEQUENCE [LARGE SCALE GENOMIC DNA]</scope>
</reference>
<dbReference type="Proteomes" id="UP000009374">
    <property type="component" value="Unassembled WGS sequence"/>
</dbReference>
<accession>C6HU26</accession>
<evidence type="ECO:0000313" key="2">
    <source>
        <dbReference type="Proteomes" id="UP000009374"/>
    </source>
</evidence>
<evidence type="ECO:0000313" key="1">
    <source>
        <dbReference type="EMBL" id="EES53954.1"/>
    </source>
</evidence>
<dbReference type="Pfam" id="PF06835">
    <property type="entry name" value="LptC"/>
    <property type="match status" value="1"/>
</dbReference>
<proteinExistence type="predicted"/>
<protein>
    <recommendedName>
        <fullName evidence="3">LPS export ABC transporter periplasmic protein LptC</fullName>
    </recommendedName>
</protein>
<dbReference type="Gene3D" id="2.60.450.10">
    <property type="entry name" value="Lipopolysaccharide (LPS) transport protein A like domain"/>
    <property type="match status" value="1"/>
</dbReference>
<dbReference type="AlphaFoldDB" id="C6HU26"/>
<name>C6HU26_9BACT</name>